<dbReference type="CDD" id="cd04301">
    <property type="entry name" value="NAT_SF"/>
    <property type="match status" value="1"/>
</dbReference>
<accession>A0A1V9ZPC0</accession>
<dbReference type="Gene3D" id="3.40.630.30">
    <property type="match status" value="1"/>
</dbReference>
<evidence type="ECO:0000259" key="1">
    <source>
        <dbReference type="PROSITE" id="PS51186"/>
    </source>
</evidence>
<keyword evidence="3" id="KW-1185">Reference proteome</keyword>
<dbReference type="Pfam" id="PF13673">
    <property type="entry name" value="Acetyltransf_10"/>
    <property type="match status" value="1"/>
</dbReference>
<organism evidence="2 3">
    <name type="scientific">Thraustotheca clavata</name>
    <dbReference type="NCBI Taxonomy" id="74557"/>
    <lineage>
        <taxon>Eukaryota</taxon>
        <taxon>Sar</taxon>
        <taxon>Stramenopiles</taxon>
        <taxon>Oomycota</taxon>
        <taxon>Saprolegniomycetes</taxon>
        <taxon>Saprolegniales</taxon>
        <taxon>Achlyaceae</taxon>
        <taxon>Thraustotheca</taxon>
    </lineage>
</organism>
<gene>
    <name evidence="2" type="ORF">THRCLA_06370</name>
</gene>
<dbReference type="OrthoDB" id="329272at2759"/>
<evidence type="ECO:0000313" key="3">
    <source>
        <dbReference type="Proteomes" id="UP000243217"/>
    </source>
</evidence>
<dbReference type="Proteomes" id="UP000243217">
    <property type="component" value="Unassembled WGS sequence"/>
</dbReference>
<reference evidence="2 3" key="1">
    <citation type="journal article" date="2014" name="Genome Biol. Evol.">
        <title>The secreted proteins of Achlya hypogyna and Thraustotheca clavata identify the ancestral oomycete secretome and reveal gene acquisitions by horizontal gene transfer.</title>
        <authorList>
            <person name="Misner I."/>
            <person name="Blouin N."/>
            <person name="Leonard G."/>
            <person name="Richards T.A."/>
            <person name="Lane C.E."/>
        </authorList>
    </citation>
    <scope>NUCLEOTIDE SEQUENCE [LARGE SCALE GENOMIC DNA]</scope>
    <source>
        <strain evidence="2 3">ATCC 34112</strain>
    </source>
</reference>
<dbReference type="PROSITE" id="PS51186">
    <property type="entry name" value="GNAT"/>
    <property type="match status" value="1"/>
</dbReference>
<dbReference type="AlphaFoldDB" id="A0A1V9ZPC0"/>
<proteinExistence type="predicted"/>
<comment type="caution">
    <text evidence="2">The sequence shown here is derived from an EMBL/GenBank/DDBJ whole genome shotgun (WGS) entry which is preliminary data.</text>
</comment>
<dbReference type="SUPFAM" id="SSF55729">
    <property type="entry name" value="Acyl-CoA N-acyltransferases (Nat)"/>
    <property type="match status" value="1"/>
</dbReference>
<protein>
    <submittedName>
        <fullName evidence="2">Acetyltransferase</fullName>
    </submittedName>
</protein>
<dbReference type="InterPro" id="IPR000182">
    <property type="entry name" value="GNAT_dom"/>
</dbReference>
<evidence type="ECO:0000313" key="2">
    <source>
        <dbReference type="EMBL" id="OQR99826.1"/>
    </source>
</evidence>
<sequence>MGIEWETKTLSALSSIDAYKILQLRSTVFILEQNSVVLDPDGLDMLVSCLHIVGRNDQTRDVVAYARILGPGTKGKDQRVPLIGRVVVAKSARGTGLGRQVMKEAISACTHVYPGIGCQLGAQAYLEKFYNSLGFVRLAGTEPYDEHGIPHIDMKREDKKVTP</sequence>
<keyword evidence="2" id="KW-0808">Transferase</keyword>
<dbReference type="GO" id="GO:0016747">
    <property type="term" value="F:acyltransferase activity, transferring groups other than amino-acyl groups"/>
    <property type="evidence" value="ECO:0007669"/>
    <property type="project" value="InterPro"/>
</dbReference>
<dbReference type="InterPro" id="IPR016181">
    <property type="entry name" value="Acyl_CoA_acyltransferase"/>
</dbReference>
<feature type="domain" description="N-acetyltransferase" evidence="1">
    <location>
        <begin position="8"/>
        <end position="159"/>
    </location>
</feature>
<name>A0A1V9ZPC0_9STRA</name>
<dbReference type="STRING" id="74557.A0A1V9ZPC0"/>
<dbReference type="EMBL" id="JNBS01001780">
    <property type="protein sequence ID" value="OQR99826.1"/>
    <property type="molecule type" value="Genomic_DNA"/>
</dbReference>